<keyword evidence="2" id="KW-1185">Reference proteome</keyword>
<evidence type="ECO:0000313" key="1">
    <source>
        <dbReference type="EMBL" id="KAG7325122.1"/>
    </source>
</evidence>
<name>A0A9D3NMV1_9TELE</name>
<dbReference type="EMBL" id="JAHKSW010000013">
    <property type="protein sequence ID" value="KAG7325122.1"/>
    <property type="molecule type" value="Genomic_DNA"/>
</dbReference>
<gene>
    <name evidence="1" type="ORF">KOW79_011438</name>
</gene>
<comment type="caution">
    <text evidence="1">The sequence shown here is derived from an EMBL/GenBank/DDBJ whole genome shotgun (WGS) entry which is preliminary data.</text>
</comment>
<dbReference type="AlphaFoldDB" id="A0A9D3NMV1"/>
<sequence>MAHVCGEEKSVGDVTRRLSFQDSSAPASVCFLLPARAAARARSNKLGTNTVLLDSLPFCLPPGPLK</sequence>
<organism evidence="1 2">
    <name type="scientific">Hemibagrus wyckioides</name>
    <dbReference type="NCBI Taxonomy" id="337641"/>
    <lineage>
        <taxon>Eukaryota</taxon>
        <taxon>Metazoa</taxon>
        <taxon>Chordata</taxon>
        <taxon>Craniata</taxon>
        <taxon>Vertebrata</taxon>
        <taxon>Euteleostomi</taxon>
        <taxon>Actinopterygii</taxon>
        <taxon>Neopterygii</taxon>
        <taxon>Teleostei</taxon>
        <taxon>Ostariophysi</taxon>
        <taxon>Siluriformes</taxon>
        <taxon>Bagridae</taxon>
        <taxon>Hemibagrus</taxon>
    </lineage>
</organism>
<reference evidence="1 2" key="1">
    <citation type="submission" date="2021-06" db="EMBL/GenBank/DDBJ databases">
        <title>Chromosome-level genome assembly of the red-tail catfish (Hemibagrus wyckioides).</title>
        <authorList>
            <person name="Shao F."/>
        </authorList>
    </citation>
    <scope>NUCLEOTIDE SEQUENCE [LARGE SCALE GENOMIC DNA]</scope>
    <source>
        <strain evidence="1">EC202008001</strain>
        <tissue evidence="1">Blood</tissue>
    </source>
</reference>
<evidence type="ECO:0000313" key="2">
    <source>
        <dbReference type="Proteomes" id="UP000824219"/>
    </source>
</evidence>
<accession>A0A9D3NMV1</accession>
<protein>
    <submittedName>
        <fullName evidence="1">Uncharacterized protein</fullName>
    </submittedName>
</protein>
<dbReference type="Proteomes" id="UP000824219">
    <property type="component" value="Linkage Group LG13"/>
</dbReference>
<proteinExistence type="predicted"/>